<dbReference type="InterPro" id="IPR029016">
    <property type="entry name" value="GAF-like_dom_sf"/>
</dbReference>
<dbReference type="InterPro" id="IPR036388">
    <property type="entry name" value="WH-like_DNA-bd_sf"/>
</dbReference>
<dbReference type="SUPFAM" id="SSF46785">
    <property type="entry name" value="Winged helix' DNA-binding domain"/>
    <property type="match status" value="1"/>
</dbReference>
<gene>
    <name evidence="5" type="primary">hrcA</name>
    <name evidence="7" type="ORF">UV74_C0013G0554</name>
</gene>
<protein>
    <recommendedName>
        <fullName evidence="5">Heat-inducible transcription repressor HrcA</fullName>
    </recommendedName>
</protein>
<dbReference type="InterPro" id="IPR036390">
    <property type="entry name" value="WH_DNA-bd_sf"/>
</dbReference>
<keyword evidence="2 5" id="KW-0805">Transcription regulation</keyword>
<dbReference type="EMBL" id="LCFQ01000013">
    <property type="protein sequence ID" value="KKS97432.1"/>
    <property type="molecule type" value="Genomic_DNA"/>
</dbReference>
<keyword evidence="3 5" id="KW-0346">Stress response</keyword>
<dbReference type="PANTHER" id="PTHR34824:SF1">
    <property type="entry name" value="HEAT-INDUCIBLE TRANSCRIPTION REPRESSOR HRCA"/>
    <property type="match status" value="1"/>
</dbReference>
<dbReference type="InterPro" id="IPR002571">
    <property type="entry name" value="HrcA"/>
</dbReference>
<reference evidence="7 8" key="1">
    <citation type="journal article" date="2015" name="Nature">
        <title>rRNA introns, odd ribosomes, and small enigmatic genomes across a large radiation of phyla.</title>
        <authorList>
            <person name="Brown C.T."/>
            <person name="Hug L.A."/>
            <person name="Thomas B.C."/>
            <person name="Sharon I."/>
            <person name="Castelle C.J."/>
            <person name="Singh A."/>
            <person name="Wilkins M.J."/>
            <person name="Williams K.H."/>
            <person name="Banfield J.F."/>
        </authorList>
    </citation>
    <scope>NUCLEOTIDE SEQUENCE [LARGE SCALE GENOMIC DNA]</scope>
</reference>
<name>A0A0G1DIL0_9BACT</name>
<dbReference type="HAMAP" id="MF_00081">
    <property type="entry name" value="HrcA"/>
    <property type="match status" value="1"/>
</dbReference>
<dbReference type="Proteomes" id="UP000034090">
    <property type="component" value="Unassembled WGS sequence"/>
</dbReference>
<comment type="function">
    <text evidence="5">Negative regulator of class I heat shock genes (grpE-dnaK-dnaJ and groELS operons). Prevents heat-shock induction of these operons.</text>
</comment>
<comment type="similarity">
    <text evidence="5">Belongs to the HrcA family.</text>
</comment>
<evidence type="ECO:0000313" key="8">
    <source>
        <dbReference type="Proteomes" id="UP000034090"/>
    </source>
</evidence>
<dbReference type="STRING" id="1618578.UV74_C0013G0554"/>
<dbReference type="PANTHER" id="PTHR34824">
    <property type="entry name" value="HEAT-INDUCIBLE TRANSCRIPTION REPRESSOR HRCA"/>
    <property type="match status" value="1"/>
</dbReference>
<evidence type="ECO:0000256" key="3">
    <source>
        <dbReference type="ARBA" id="ARBA00023016"/>
    </source>
</evidence>
<dbReference type="PATRIC" id="fig|1618578.3.peg.910"/>
<dbReference type="SUPFAM" id="SSF55781">
    <property type="entry name" value="GAF domain-like"/>
    <property type="match status" value="1"/>
</dbReference>
<evidence type="ECO:0000313" key="7">
    <source>
        <dbReference type="EMBL" id="KKS97432.1"/>
    </source>
</evidence>
<dbReference type="Gene3D" id="1.10.10.10">
    <property type="entry name" value="Winged helix-like DNA-binding domain superfamily/Winged helix DNA-binding domain"/>
    <property type="match status" value="1"/>
</dbReference>
<evidence type="ECO:0000256" key="4">
    <source>
        <dbReference type="ARBA" id="ARBA00023163"/>
    </source>
</evidence>
<comment type="caution">
    <text evidence="7">The sequence shown here is derived from an EMBL/GenBank/DDBJ whole genome shotgun (WGS) entry which is preliminary data.</text>
</comment>
<organism evidence="7 8">
    <name type="scientific">Candidatus Woesebacteria bacterium GW2011_GWB1_43_14</name>
    <dbReference type="NCBI Taxonomy" id="1618578"/>
    <lineage>
        <taxon>Bacteria</taxon>
        <taxon>Candidatus Woeseibacteriota</taxon>
    </lineage>
</organism>
<dbReference type="InterPro" id="IPR021153">
    <property type="entry name" value="HrcA_C"/>
</dbReference>
<keyword evidence="4 5" id="KW-0804">Transcription</keyword>
<proteinExistence type="inferred from homology"/>
<sequence length="239" mass="26985">MNKPLTDRQTQIIKALIDEYIETAEPVGSASLEKKYNLGISPATIRNEMVNLTKLGYLRQPHTSAGRTPTSIAMKFYINQLMDEKKMSVVDEVQAKEGVWDARENFDKLMDKATFELADKTKSLAVAATDDGTTWTHGHSLIFECPFTLDVFQNIFSILESRDMVKKLFFEHLTGLTPIEVIFGEELGWDFFDPVGIVATRFSTQGHEGAIGVIGPMRLNYQTVIPVVRYFRDLIQGLE</sequence>
<dbReference type="AlphaFoldDB" id="A0A0G1DIL0"/>
<evidence type="ECO:0000256" key="5">
    <source>
        <dbReference type="HAMAP-Rule" id="MF_00081"/>
    </source>
</evidence>
<keyword evidence="1 5" id="KW-0678">Repressor</keyword>
<evidence type="ECO:0000256" key="2">
    <source>
        <dbReference type="ARBA" id="ARBA00023015"/>
    </source>
</evidence>
<dbReference type="GO" id="GO:0003677">
    <property type="term" value="F:DNA binding"/>
    <property type="evidence" value="ECO:0007669"/>
    <property type="project" value="InterPro"/>
</dbReference>
<dbReference type="GO" id="GO:0045892">
    <property type="term" value="P:negative regulation of DNA-templated transcription"/>
    <property type="evidence" value="ECO:0007669"/>
    <property type="project" value="UniProtKB-UniRule"/>
</dbReference>
<evidence type="ECO:0000256" key="1">
    <source>
        <dbReference type="ARBA" id="ARBA00022491"/>
    </source>
</evidence>
<accession>A0A0G1DIL0</accession>
<feature type="domain" description="Heat-inducible transcription repressor HrcA C-terminal" evidence="6">
    <location>
        <begin position="74"/>
        <end position="225"/>
    </location>
</feature>
<dbReference type="Pfam" id="PF01628">
    <property type="entry name" value="HrcA"/>
    <property type="match status" value="1"/>
</dbReference>
<evidence type="ECO:0000259" key="6">
    <source>
        <dbReference type="Pfam" id="PF01628"/>
    </source>
</evidence>
<dbReference type="Gene3D" id="3.30.450.40">
    <property type="match status" value="1"/>
</dbReference>